<dbReference type="PIRSF" id="PIRSF006769">
    <property type="entry name" value="RibD"/>
    <property type="match status" value="1"/>
</dbReference>
<evidence type="ECO:0000256" key="1">
    <source>
        <dbReference type="ARBA" id="ARBA00002151"/>
    </source>
</evidence>
<accession>A0A1T5LCM2</accession>
<evidence type="ECO:0000256" key="2">
    <source>
        <dbReference type="ARBA" id="ARBA00004882"/>
    </source>
</evidence>
<organism evidence="18 19">
    <name type="scientific">Ohtaekwangia koreensis</name>
    <dbReference type="NCBI Taxonomy" id="688867"/>
    <lineage>
        <taxon>Bacteria</taxon>
        <taxon>Pseudomonadati</taxon>
        <taxon>Bacteroidota</taxon>
        <taxon>Cytophagia</taxon>
        <taxon>Cytophagales</taxon>
        <taxon>Fulvivirgaceae</taxon>
        <taxon>Ohtaekwangia</taxon>
    </lineage>
</organism>
<keyword evidence="8 13" id="KW-0378">Hydrolase</keyword>
<keyword evidence="12" id="KW-0511">Multifunctional enzyme</keyword>
<protein>
    <recommendedName>
        <fullName evidence="13">Riboflavin biosynthesis protein RibD</fullName>
    </recommendedName>
    <domain>
        <recommendedName>
            <fullName evidence="13">Diaminohydroxyphosphoribosylaminopyrimidine deaminase</fullName>
            <shortName evidence="13">DRAP deaminase</shortName>
            <ecNumber evidence="13">3.5.4.26</ecNumber>
        </recommendedName>
        <alternativeName>
            <fullName evidence="13">Riboflavin-specific deaminase</fullName>
        </alternativeName>
    </domain>
    <domain>
        <recommendedName>
            <fullName evidence="13">5-amino-6-(5-phosphoribosylamino)uracil reductase</fullName>
            <ecNumber evidence="13">1.1.1.193</ecNumber>
        </recommendedName>
        <alternativeName>
            <fullName evidence="13">HTP reductase</fullName>
        </alternativeName>
    </domain>
</protein>
<gene>
    <name evidence="18" type="ORF">SAMN05660236_2977</name>
</gene>
<dbReference type="AlphaFoldDB" id="A0A1T5LCM2"/>
<dbReference type="STRING" id="688867.SAMN05660236_2977"/>
<dbReference type="Pfam" id="PF00383">
    <property type="entry name" value="dCMP_cyt_deam_1"/>
    <property type="match status" value="1"/>
</dbReference>
<dbReference type="FunFam" id="3.40.140.10:FF:000025">
    <property type="entry name" value="Riboflavin biosynthesis protein RibD"/>
    <property type="match status" value="1"/>
</dbReference>
<dbReference type="InterPro" id="IPR050765">
    <property type="entry name" value="Riboflavin_Biosynth_HTPR"/>
</dbReference>
<evidence type="ECO:0000256" key="11">
    <source>
        <dbReference type="ARBA" id="ARBA00023002"/>
    </source>
</evidence>
<feature type="binding site" evidence="15">
    <location>
        <position position="204"/>
    </location>
    <ligand>
        <name>NADP(+)</name>
        <dbReference type="ChEBI" id="CHEBI:58349"/>
    </ligand>
</feature>
<dbReference type="SUPFAM" id="SSF53927">
    <property type="entry name" value="Cytidine deaminase-like"/>
    <property type="match status" value="1"/>
</dbReference>
<dbReference type="InterPro" id="IPR024072">
    <property type="entry name" value="DHFR-like_dom_sf"/>
</dbReference>
<dbReference type="Gene3D" id="3.40.430.10">
    <property type="entry name" value="Dihydrofolate Reductase, subunit A"/>
    <property type="match status" value="1"/>
</dbReference>
<dbReference type="EC" id="1.1.1.193" evidence="13"/>
<keyword evidence="11 13" id="KW-0560">Oxidoreductase</keyword>
<dbReference type="PROSITE" id="PS51747">
    <property type="entry name" value="CYT_DCMP_DEAMINASES_2"/>
    <property type="match status" value="1"/>
</dbReference>
<evidence type="ECO:0000256" key="12">
    <source>
        <dbReference type="ARBA" id="ARBA00023268"/>
    </source>
</evidence>
<dbReference type="PANTHER" id="PTHR38011">
    <property type="entry name" value="DIHYDROFOLATE REDUCTASE FAMILY PROTEIN (AFU_ORTHOLOGUE AFUA_8G06820)"/>
    <property type="match status" value="1"/>
</dbReference>
<evidence type="ECO:0000256" key="6">
    <source>
        <dbReference type="ARBA" id="ARBA00022619"/>
    </source>
</evidence>
<feature type="binding site" evidence="15">
    <location>
        <position position="178"/>
    </location>
    <ligand>
        <name>NADP(+)</name>
        <dbReference type="ChEBI" id="CHEBI:58349"/>
    </ligand>
</feature>
<evidence type="ECO:0000256" key="5">
    <source>
        <dbReference type="ARBA" id="ARBA00007417"/>
    </source>
</evidence>
<feature type="domain" description="CMP/dCMP-type deaminase" evidence="17">
    <location>
        <begin position="7"/>
        <end position="131"/>
    </location>
</feature>
<keyword evidence="9 13" id="KW-0862">Zinc</keyword>
<comment type="similarity">
    <text evidence="4 13">In the N-terminal section; belongs to the cytidine and deoxycytidylate deaminase family.</text>
</comment>
<evidence type="ECO:0000259" key="17">
    <source>
        <dbReference type="PROSITE" id="PS51747"/>
    </source>
</evidence>
<dbReference type="PROSITE" id="PS00903">
    <property type="entry name" value="CYT_DCMP_DEAMINASES_1"/>
    <property type="match status" value="1"/>
</dbReference>
<dbReference type="InterPro" id="IPR002125">
    <property type="entry name" value="CMP_dCMP_dom"/>
</dbReference>
<evidence type="ECO:0000256" key="16">
    <source>
        <dbReference type="PIRSR" id="PIRSR006769-3"/>
    </source>
</evidence>
<keyword evidence="19" id="KW-1185">Reference proteome</keyword>
<evidence type="ECO:0000313" key="18">
    <source>
        <dbReference type="EMBL" id="SKC73741.1"/>
    </source>
</evidence>
<dbReference type="GO" id="GO:0008270">
    <property type="term" value="F:zinc ion binding"/>
    <property type="evidence" value="ECO:0007669"/>
    <property type="project" value="InterPro"/>
</dbReference>
<dbReference type="UniPathway" id="UPA00275">
    <property type="reaction ID" value="UER00401"/>
</dbReference>
<dbReference type="RefSeq" id="WP_245840554.1">
    <property type="nucleotide sequence ID" value="NZ_FUZU01000002.1"/>
</dbReference>
<keyword evidence="6 13" id="KW-0686">Riboflavin biosynthesis</keyword>
<dbReference type="Pfam" id="PF01872">
    <property type="entry name" value="RibD_C"/>
    <property type="match status" value="1"/>
</dbReference>
<proteinExistence type="inferred from homology"/>
<feature type="binding site" evidence="15">
    <location>
        <position position="212"/>
    </location>
    <ligand>
        <name>substrate</name>
    </ligand>
</feature>
<keyword evidence="7 13" id="KW-0479">Metal-binding</keyword>
<dbReference type="InterPro" id="IPR004794">
    <property type="entry name" value="Eubact_RibD"/>
</dbReference>
<feature type="binding site" evidence="15">
    <location>
        <position position="289"/>
    </location>
    <ligand>
        <name>substrate</name>
    </ligand>
</feature>
<reference evidence="18 19" key="1">
    <citation type="submission" date="2017-02" db="EMBL/GenBank/DDBJ databases">
        <authorList>
            <person name="Peterson S.W."/>
        </authorList>
    </citation>
    <scope>NUCLEOTIDE SEQUENCE [LARGE SCALE GENOMIC DNA]</scope>
    <source>
        <strain evidence="18 19">DSM 25262</strain>
    </source>
</reference>
<evidence type="ECO:0000256" key="8">
    <source>
        <dbReference type="ARBA" id="ARBA00022801"/>
    </source>
</evidence>
<evidence type="ECO:0000256" key="10">
    <source>
        <dbReference type="ARBA" id="ARBA00022857"/>
    </source>
</evidence>
<feature type="binding site" evidence="16">
    <location>
        <position position="92"/>
    </location>
    <ligand>
        <name>Zn(2+)</name>
        <dbReference type="ChEBI" id="CHEBI:29105"/>
        <note>catalytic</note>
    </ligand>
</feature>
<evidence type="ECO:0000256" key="13">
    <source>
        <dbReference type="PIRNR" id="PIRNR006769"/>
    </source>
</evidence>
<feature type="binding site" evidence="16">
    <location>
        <position position="56"/>
    </location>
    <ligand>
        <name>Zn(2+)</name>
        <dbReference type="ChEBI" id="CHEBI:29105"/>
        <note>catalytic</note>
    </ligand>
</feature>
<dbReference type="PANTHER" id="PTHR38011:SF7">
    <property type="entry name" value="2,5-DIAMINO-6-RIBOSYLAMINO-4(3H)-PYRIMIDINONE 5'-PHOSPHATE REDUCTASE"/>
    <property type="match status" value="1"/>
</dbReference>
<name>A0A1T5LCM2_9BACT</name>
<dbReference type="GO" id="GO:0009231">
    <property type="term" value="P:riboflavin biosynthetic process"/>
    <property type="evidence" value="ECO:0007669"/>
    <property type="project" value="UniProtKB-UniPathway"/>
</dbReference>
<evidence type="ECO:0000256" key="7">
    <source>
        <dbReference type="ARBA" id="ARBA00022723"/>
    </source>
</evidence>
<evidence type="ECO:0000313" key="19">
    <source>
        <dbReference type="Proteomes" id="UP000190961"/>
    </source>
</evidence>
<evidence type="ECO:0000256" key="3">
    <source>
        <dbReference type="ARBA" id="ARBA00004910"/>
    </source>
</evidence>
<comment type="function">
    <text evidence="1 13">Converts 2,5-diamino-6-(ribosylamino)-4(3h)-pyrimidinone 5'-phosphate into 5-amino-6-(ribosylamino)-2,4(1h,3h)-pyrimidinedione 5'-phosphate.</text>
</comment>
<keyword evidence="10 13" id="KW-0521">NADP</keyword>
<dbReference type="InterPro" id="IPR016193">
    <property type="entry name" value="Cytidine_deaminase-like"/>
</dbReference>
<comment type="pathway">
    <text evidence="3 13">Cofactor biosynthesis; riboflavin biosynthesis; 5-amino-6-(D-ribitylamino)uracil from GTP: step 3/4.</text>
</comment>
<evidence type="ECO:0000256" key="9">
    <source>
        <dbReference type="ARBA" id="ARBA00022833"/>
    </source>
</evidence>
<dbReference type="CDD" id="cd01284">
    <property type="entry name" value="Riboflavin_deaminase-reductase"/>
    <property type="match status" value="1"/>
</dbReference>
<comment type="pathway">
    <text evidence="2 13">Cofactor biosynthesis; riboflavin biosynthesis; 5-amino-6-(D-ribitylamino)uracil from GTP: step 2/4.</text>
</comment>
<dbReference type="NCBIfam" id="TIGR00326">
    <property type="entry name" value="eubact_ribD"/>
    <property type="match status" value="1"/>
</dbReference>
<dbReference type="InterPro" id="IPR002734">
    <property type="entry name" value="RibDG_C"/>
</dbReference>
<feature type="binding site" evidence="15">
    <location>
        <position position="192"/>
    </location>
    <ligand>
        <name>substrate</name>
    </ligand>
</feature>
<feature type="binding site" evidence="15">
    <location>
        <position position="208"/>
    </location>
    <ligand>
        <name>NADP(+)</name>
        <dbReference type="ChEBI" id="CHEBI:58349"/>
    </ligand>
</feature>
<dbReference type="SUPFAM" id="SSF53597">
    <property type="entry name" value="Dihydrofolate reductase-like"/>
    <property type="match status" value="1"/>
</dbReference>
<sequence>MTKHDHHIDEVFMQRTFELALLGKGNVSPNPLVGSVIVHDGKMIGEGWHKKYGEAHAEVNAVRSVEDKSMLAQSTVYVNLEPCSHTGKTPPCADMLIEHKVKKVVVANLDSNPLVAGNGIKKLRAAGIEVVTGILEKQGRELNKRFFTFIEKQRPYIILKWAETSDGFIARENFDSKWISNEYARQLVHKWRSEEDGILAGARTIAYDNPQLNVRDWSGRDPVRIVLDRFLKLSTKLHVFDKKQRTICYNVMKHEEHTNLSLIRVDESDFIRNVVTDLYKQKIQSVIVEGGAATLSMFIENDLWDEARIFIAPQKFGKGIPAPRHRGTLVEQQTIAGDSLNFYRAG</sequence>
<comment type="cofactor">
    <cofactor evidence="13 16">
        <name>Zn(2+)</name>
        <dbReference type="ChEBI" id="CHEBI:29105"/>
    </cofactor>
    <text evidence="13 16">Binds 1 zinc ion.</text>
</comment>
<feature type="active site" description="Proton donor" evidence="14">
    <location>
        <position position="58"/>
    </location>
</feature>
<feature type="binding site" evidence="15">
    <location>
        <position position="176"/>
    </location>
    <ligand>
        <name>substrate</name>
    </ligand>
</feature>
<dbReference type="EC" id="3.5.4.26" evidence="13"/>
<comment type="catalytic activity">
    <reaction evidence="13">
        <text>5-amino-6-(5-phospho-D-ribitylamino)uracil + NADP(+) = 5-amino-6-(5-phospho-D-ribosylamino)uracil + NADPH + H(+)</text>
        <dbReference type="Rhea" id="RHEA:17845"/>
        <dbReference type="ChEBI" id="CHEBI:15378"/>
        <dbReference type="ChEBI" id="CHEBI:57783"/>
        <dbReference type="ChEBI" id="CHEBI:58349"/>
        <dbReference type="ChEBI" id="CHEBI:58421"/>
        <dbReference type="ChEBI" id="CHEBI:58453"/>
        <dbReference type="EC" id="1.1.1.193"/>
    </reaction>
</comment>
<feature type="binding site" evidence="15">
    <location>
        <position position="162"/>
    </location>
    <ligand>
        <name>NADP(+)</name>
        <dbReference type="ChEBI" id="CHEBI:58349"/>
    </ligand>
</feature>
<dbReference type="GO" id="GO:0008703">
    <property type="term" value="F:5-amino-6-(5-phosphoribosylamino)uracil reductase activity"/>
    <property type="evidence" value="ECO:0007669"/>
    <property type="project" value="UniProtKB-EC"/>
</dbReference>
<comment type="similarity">
    <text evidence="5 13">In the C-terminal section; belongs to the HTP reductase family.</text>
</comment>
<evidence type="ECO:0000256" key="14">
    <source>
        <dbReference type="PIRSR" id="PIRSR006769-1"/>
    </source>
</evidence>
<feature type="binding site" evidence="16">
    <location>
        <position position="83"/>
    </location>
    <ligand>
        <name>Zn(2+)</name>
        <dbReference type="ChEBI" id="CHEBI:29105"/>
        <note>catalytic</note>
    </ligand>
</feature>
<dbReference type="GO" id="GO:0008835">
    <property type="term" value="F:diaminohydroxyphosphoribosylaminopyrimidine deaminase activity"/>
    <property type="evidence" value="ECO:0007669"/>
    <property type="project" value="UniProtKB-EC"/>
</dbReference>
<evidence type="ECO:0000256" key="4">
    <source>
        <dbReference type="ARBA" id="ARBA00005259"/>
    </source>
</evidence>
<dbReference type="InterPro" id="IPR016192">
    <property type="entry name" value="APOBEC/CMP_deaminase_Zn-bd"/>
</dbReference>
<dbReference type="Gene3D" id="3.40.140.10">
    <property type="entry name" value="Cytidine Deaminase, domain 2"/>
    <property type="match status" value="1"/>
</dbReference>
<comment type="catalytic activity">
    <reaction evidence="13">
        <text>2,5-diamino-6-hydroxy-4-(5-phosphoribosylamino)-pyrimidine + H2O + H(+) = 5-amino-6-(5-phospho-D-ribosylamino)uracil + NH4(+)</text>
        <dbReference type="Rhea" id="RHEA:21868"/>
        <dbReference type="ChEBI" id="CHEBI:15377"/>
        <dbReference type="ChEBI" id="CHEBI:15378"/>
        <dbReference type="ChEBI" id="CHEBI:28938"/>
        <dbReference type="ChEBI" id="CHEBI:58453"/>
        <dbReference type="ChEBI" id="CHEBI:58614"/>
        <dbReference type="EC" id="3.5.4.26"/>
    </reaction>
</comment>
<feature type="binding site" evidence="15">
    <location>
        <position position="215"/>
    </location>
    <ligand>
        <name>substrate</name>
    </ligand>
</feature>
<dbReference type="EMBL" id="FUZU01000002">
    <property type="protein sequence ID" value="SKC73741.1"/>
    <property type="molecule type" value="Genomic_DNA"/>
</dbReference>
<evidence type="ECO:0000256" key="15">
    <source>
        <dbReference type="PIRSR" id="PIRSR006769-2"/>
    </source>
</evidence>
<dbReference type="Proteomes" id="UP000190961">
    <property type="component" value="Unassembled WGS sequence"/>
</dbReference>